<evidence type="ECO:0000256" key="2">
    <source>
        <dbReference type="ARBA" id="ARBA00011955"/>
    </source>
</evidence>
<dbReference type="InterPro" id="IPR024932">
    <property type="entry name" value="ApbE"/>
</dbReference>
<keyword evidence="6" id="KW-0479">Metal-binding</keyword>
<evidence type="ECO:0000256" key="10">
    <source>
        <dbReference type="ARBA" id="ARBA00048540"/>
    </source>
</evidence>
<dbReference type="AlphaFoldDB" id="D9PK35"/>
<sequence length="279" mass="30464">MMGTVIEVASPYKEAAGIVFAEVERLENLLSKYKPESEVSRLNKSGKLGVSPEVFFLIKKSKEFWQATDGAFDITVAPLVDLWGFTEKKFSVPTDVEIKNTLRLVGSDKILLHDSGNVVEFTVPETRIDLGAVAKGYTLDCAAKKLKEKGINSCLINAGGQVYCLGKKFGQPWKIAVRGPRQKDFAGFLQLSDKSASTSGDYEQFFIQDKKRYAHILNPKTGYPADAKVISVTVIAEDGLTADALSTAIFVLGKDKAAALAYKFPGVEIKIIENAQNNS</sequence>
<evidence type="ECO:0000256" key="8">
    <source>
        <dbReference type="ARBA" id="ARBA00022842"/>
    </source>
</evidence>
<dbReference type="EC" id="2.7.1.180" evidence="2"/>
<comment type="caution">
    <text evidence="11">The sequence shown here is derived from an EMBL/GenBank/DDBJ whole genome shotgun (WGS) entry which is preliminary data.</text>
</comment>
<name>D9PK35_9ZZZZ</name>
<reference evidence="11" key="2">
    <citation type="journal article" date="2011" name="Microb. Ecol.">
        <title>Taxonomic and Functional Metagenomic Profiling of the Microbial Community in the Anoxic Sediment of a Sub-saline Shallow Lake (Laguna de Carrizo, Central Spain).</title>
        <authorList>
            <person name="Ferrer M."/>
            <person name="Guazzaroni M.E."/>
            <person name="Richter M."/>
            <person name="Garcia-Salamanca A."/>
            <person name="Yarza P."/>
            <person name="Suarez-Suarez A."/>
            <person name="Solano J."/>
            <person name="Alcaide M."/>
            <person name="van Dillewijn P."/>
            <person name="Molina-Henares M.A."/>
            <person name="Lopez-Cortes N."/>
            <person name="Al-Ramahi Y."/>
            <person name="Guerrero C."/>
            <person name="Acosta A."/>
            <person name="de Eugenio L.I."/>
            <person name="Martinez V."/>
            <person name="Marques S."/>
            <person name="Rojo F."/>
            <person name="Santero E."/>
            <person name="Genilloud O."/>
            <person name="Perez-Perez J."/>
            <person name="Rossello-Mora R."/>
            <person name="Ramos J.L."/>
        </authorList>
    </citation>
    <scope>NUCLEOTIDE SEQUENCE</scope>
</reference>
<keyword evidence="7" id="KW-0274">FAD</keyword>
<dbReference type="InterPro" id="IPR003374">
    <property type="entry name" value="ApbE-like_sf"/>
</dbReference>
<evidence type="ECO:0000256" key="7">
    <source>
        <dbReference type="ARBA" id="ARBA00022827"/>
    </source>
</evidence>
<accession>D9PK35</accession>
<dbReference type="EMBL" id="ADZX01000577">
    <property type="protein sequence ID" value="EFK96082.1"/>
    <property type="molecule type" value="Genomic_DNA"/>
</dbReference>
<proteinExistence type="predicted"/>
<comment type="cofactor">
    <cofactor evidence="1">
        <name>Mg(2+)</name>
        <dbReference type="ChEBI" id="CHEBI:18420"/>
    </cofactor>
</comment>
<evidence type="ECO:0000256" key="4">
    <source>
        <dbReference type="ARBA" id="ARBA00022630"/>
    </source>
</evidence>
<evidence type="ECO:0000313" key="11">
    <source>
        <dbReference type="EMBL" id="EFK96082.1"/>
    </source>
</evidence>
<dbReference type="PIRSF" id="PIRSF006268">
    <property type="entry name" value="ApbE"/>
    <property type="match status" value="1"/>
</dbReference>
<reference evidence="11" key="1">
    <citation type="submission" date="2010-07" db="EMBL/GenBank/DDBJ databases">
        <authorList>
            <consortium name="CONSOLIDER consortium CSD2007-00005"/>
            <person name="Guazzaroni M.-E."/>
            <person name="Richter M."/>
            <person name="Garcia-Salamanca A."/>
            <person name="Yarza P."/>
            <person name="Ferrer M."/>
        </authorList>
    </citation>
    <scope>NUCLEOTIDE SEQUENCE</scope>
</reference>
<evidence type="ECO:0000256" key="3">
    <source>
        <dbReference type="ARBA" id="ARBA00016337"/>
    </source>
</evidence>
<keyword evidence="4" id="KW-0285">Flavoprotein</keyword>
<protein>
    <recommendedName>
        <fullName evidence="3">FAD:protein FMN transferase</fullName>
        <ecNumber evidence="2">2.7.1.180</ecNumber>
    </recommendedName>
    <alternativeName>
        <fullName evidence="9">Flavin transferase</fullName>
    </alternativeName>
</protein>
<evidence type="ECO:0000256" key="6">
    <source>
        <dbReference type="ARBA" id="ARBA00022723"/>
    </source>
</evidence>
<dbReference type="Pfam" id="PF02424">
    <property type="entry name" value="ApbE"/>
    <property type="match status" value="1"/>
</dbReference>
<dbReference type="GO" id="GO:0046872">
    <property type="term" value="F:metal ion binding"/>
    <property type="evidence" value="ECO:0007669"/>
    <property type="project" value="UniProtKB-KW"/>
</dbReference>
<dbReference type="PANTHER" id="PTHR30040:SF2">
    <property type="entry name" value="FAD:PROTEIN FMN TRANSFERASE"/>
    <property type="match status" value="1"/>
</dbReference>
<gene>
    <name evidence="11" type="ORF">LDC_1900</name>
</gene>
<organism evidence="11">
    <name type="scientific">sediment metagenome</name>
    <dbReference type="NCBI Taxonomy" id="749907"/>
    <lineage>
        <taxon>unclassified sequences</taxon>
        <taxon>metagenomes</taxon>
        <taxon>ecological metagenomes</taxon>
    </lineage>
</organism>
<dbReference type="GO" id="GO:0016740">
    <property type="term" value="F:transferase activity"/>
    <property type="evidence" value="ECO:0007669"/>
    <property type="project" value="UniProtKB-KW"/>
</dbReference>
<comment type="catalytic activity">
    <reaction evidence="10">
        <text>L-threonyl-[protein] + FAD = FMN-L-threonyl-[protein] + AMP + H(+)</text>
        <dbReference type="Rhea" id="RHEA:36847"/>
        <dbReference type="Rhea" id="RHEA-COMP:11060"/>
        <dbReference type="Rhea" id="RHEA-COMP:11061"/>
        <dbReference type="ChEBI" id="CHEBI:15378"/>
        <dbReference type="ChEBI" id="CHEBI:30013"/>
        <dbReference type="ChEBI" id="CHEBI:57692"/>
        <dbReference type="ChEBI" id="CHEBI:74257"/>
        <dbReference type="ChEBI" id="CHEBI:456215"/>
        <dbReference type="EC" id="2.7.1.180"/>
    </reaction>
</comment>
<evidence type="ECO:0000256" key="1">
    <source>
        <dbReference type="ARBA" id="ARBA00001946"/>
    </source>
</evidence>
<evidence type="ECO:0000256" key="9">
    <source>
        <dbReference type="ARBA" id="ARBA00031306"/>
    </source>
</evidence>
<evidence type="ECO:0000256" key="5">
    <source>
        <dbReference type="ARBA" id="ARBA00022679"/>
    </source>
</evidence>
<keyword evidence="11" id="KW-0449">Lipoprotein</keyword>
<keyword evidence="5" id="KW-0808">Transferase</keyword>
<dbReference type="PANTHER" id="PTHR30040">
    <property type="entry name" value="THIAMINE BIOSYNTHESIS LIPOPROTEIN APBE"/>
    <property type="match status" value="1"/>
</dbReference>
<dbReference type="Gene3D" id="3.10.520.10">
    <property type="entry name" value="ApbE-like domains"/>
    <property type="match status" value="1"/>
</dbReference>
<dbReference type="SUPFAM" id="SSF143631">
    <property type="entry name" value="ApbE-like"/>
    <property type="match status" value="1"/>
</dbReference>
<keyword evidence="8" id="KW-0460">Magnesium</keyword>